<organism evidence="1 2">
    <name type="scientific">Haemonchus contortus</name>
    <name type="common">Barber pole worm</name>
    <dbReference type="NCBI Taxonomy" id="6289"/>
    <lineage>
        <taxon>Eukaryota</taxon>
        <taxon>Metazoa</taxon>
        <taxon>Ecdysozoa</taxon>
        <taxon>Nematoda</taxon>
        <taxon>Chromadorea</taxon>
        <taxon>Rhabditida</taxon>
        <taxon>Rhabditina</taxon>
        <taxon>Rhabditomorpha</taxon>
        <taxon>Strongyloidea</taxon>
        <taxon>Trichostrongylidae</taxon>
        <taxon>Haemonchus</taxon>
    </lineage>
</organism>
<sequence length="68" mass="7458">MIPWPHVSAMMLQNLAPQAASKIIYVEGIAKCAQSDSGSSLGLIQNSRAPEVMRVPWIPINRVRGKRS</sequence>
<dbReference type="AlphaFoldDB" id="A0A7I4Y511"/>
<name>A0A7I4Y511_HAECO</name>
<keyword evidence="1" id="KW-1185">Reference proteome</keyword>
<dbReference type="WBParaSite" id="HCON_00044535-00001">
    <property type="protein sequence ID" value="HCON_00044535-00001"/>
    <property type="gene ID" value="HCON_00044535"/>
</dbReference>
<dbReference type="Proteomes" id="UP000025227">
    <property type="component" value="Unplaced"/>
</dbReference>
<evidence type="ECO:0000313" key="1">
    <source>
        <dbReference type="Proteomes" id="UP000025227"/>
    </source>
</evidence>
<proteinExistence type="predicted"/>
<protein>
    <submittedName>
        <fullName evidence="2">Plug domain-containing protein</fullName>
    </submittedName>
</protein>
<reference evidence="2" key="1">
    <citation type="submission" date="2020-12" db="UniProtKB">
        <authorList>
            <consortium name="WormBaseParasite"/>
        </authorList>
    </citation>
    <scope>IDENTIFICATION</scope>
    <source>
        <strain evidence="2">MHco3</strain>
    </source>
</reference>
<evidence type="ECO:0000313" key="2">
    <source>
        <dbReference type="WBParaSite" id="HCON_00044535-00001"/>
    </source>
</evidence>
<accession>A0A7I4Y511</accession>